<organism evidence="2">
    <name type="scientific">Caenorhabditis remanei</name>
    <name type="common">Caenorhabditis vulgaris</name>
    <dbReference type="NCBI Taxonomy" id="31234"/>
    <lineage>
        <taxon>Eukaryota</taxon>
        <taxon>Metazoa</taxon>
        <taxon>Ecdysozoa</taxon>
        <taxon>Nematoda</taxon>
        <taxon>Chromadorea</taxon>
        <taxon>Rhabditida</taxon>
        <taxon>Rhabditina</taxon>
        <taxon>Rhabditomorpha</taxon>
        <taxon>Rhabditoidea</taxon>
        <taxon>Rhabditidae</taxon>
        <taxon>Peloderinae</taxon>
        <taxon>Caenorhabditis</taxon>
    </lineage>
</organism>
<evidence type="ECO:0000313" key="1">
    <source>
        <dbReference type="EMBL" id="EFP03416.1"/>
    </source>
</evidence>
<dbReference type="EMBL" id="DS268449">
    <property type="protein sequence ID" value="EFP03416.1"/>
    <property type="molecule type" value="Genomic_DNA"/>
</dbReference>
<protein>
    <submittedName>
        <fullName evidence="1">Uncharacterized protein</fullName>
    </submittedName>
</protein>
<gene>
    <name evidence="1" type="ORF">CRE_09620</name>
</gene>
<evidence type="ECO:0000313" key="2">
    <source>
        <dbReference type="Proteomes" id="UP000008281"/>
    </source>
</evidence>
<name>E3MJ03_CAERE</name>
<accession>E3MJ03</accession>
<dbReference type="FunCoup" id="E3MJ03">
    <property type="interactions" value="420"/>
</dbReference>
<proteinExistence type="predicted"/>
<keyword evidence="2" id="KW-1185">Reference proteome</keyword>
<dbReference type="Proteomes" id="UP000008281">
    <property type="component" value="Unassembled WGS sequence"/>
</dbReference>
<dbReference type="eggNOG" id="ENOG502TK5T">
    <property type="taxonomic scope" value="Eukaryota"/>
</dbReference>
<dbReference type="HOGENOM" id="CLU_944107_0_0_1"/>
<dbReference type="OMA" id="INIMVEL"/>
<dbReference type="AlphaFoldDB" id="E3MJ03"/>
<reference evidence="1" key="1">
    <citation type="submission" date="2007-07" db="EMBL/GenBank/DDBJ databases">
        <title>PCAP assembly of the Caenorhabditis remanei genome.</title>
        <authorList>
            <consortium name="The Caenorhabditis remanei Sequencing Consortium"/>
            <person name="Wilson R.K."/>
        </authorList>
    </citation>
    <scope>NUCLEOTIDE SEQUENCE [LARGE SCALE GENOMIC DNA]</scope>
    <source>
        <strain evidence="1">PB4641</strain>
    </source>
</reference>
<dbReference type="InterPro" id="IPR003326">
    <property type="entry name" value="TRA-1_regulated"/>
</dbReference>
<dbReference type="Pfam" id="PF02343">
    <property type="entry name" value="TRA-1_regulated"/>
    <property type="match status" value="2"/>
</dbReference>
<sequence>MNWFIILSLFCIWNFQECHCCKWSADHCECSDIVDILRRPFDDDKDGILISDKVGCVRNITCRDSTYTYVIISFDESVIDRPDDSLNDIAYVDSADLITGVRTGPVDVFSLFGMSCENEKWYVTKYPFGLSYNTVNSTKYITGGLDGKRSEIGKVICNPVNPPCECSDIVDLFDDHSDKSKIPVTDKDGCDKSITCDADEYFTYITISFNGSEIVRPDDSHKDNEAYVDSINHQTGEPRGPLDIFSFYGMSCENKKWYVTKYPFGLHYYAEDHVEFKHITGDLDGKKSEITKIACKPPGI</sequence>